<protein>
    <submittedName>
        <fullName evidence="3">PspA/IM30 family protein</fullName>
    </submittedName>
</protein>
<sequence>MGILQRFNDIMRSNINALLDKCEDPSKMVDQMLLDLRRDLADVKNETAGVMADAANAKRQLDQCDETIARYDKAARAALQQGNEADARELLSKKQQYEETRTSLANAWQLADANATKMRELHDKLVSDISSLEARKSAIKAKVAAAKAQEHVNDITSGGDRARSSMEAFDRMEAKADRMLDAAQAKADLNAGVNSTSELADKYLKGADSPSVDDELARMKAEMGLE</sequence>
<dbReference type="PANTHER" id="PTHR31088">
    <property type="entry name" value="MEMBRANE-ASSOCIATED PROTEIN VIPP1, CHLOROPLASTIC"/>
    <property type="match status" value="1"/>
</dbReference>
<evidence type="ECO:0000256" key="1">
    <source>
        <dbReference type="ARBA" id="ARBA00043985"/>
    </source>
</evidence>
<dbReference type="EMBL" id="VYSG01000001">
    <property type="protein sequence ID" value="NEG69420.1"/>
    <property type="molecule type" value="Genomic_DNA"/>
</dbReference>
<gene>
    <name evidence="3" type="ORF">F6S87_02015</name>
</gene>
<dbReference type="RefSeq" id="WP_163226989.1">
    <property type="nucleotide sequence ID" value="NZ_VYSG01000001.1"/>
</dbReference>
<dbReference type="Proteomes" id="UP000469292">
    <property type="component" value="Unassembled WGS sequence"/>
</dbReference>
<comment type="similarity">
    <text evidence="1">Belongs to the PspA/Vipp/IM30 family.</text>
</comment>
<dbReference type="PANTHER" id="PTHR31088:SF6">
    <property type="entry name" value="PHAGE SHOCK PROTEIN A"/>
    <property type="match status" value="1"/>
</dbReference>
<evidence type="ECO:0000313" key="4">
    <source>
        <dbReference type="Proteomes" id="UP000469292"/>
    </source>
</evidence>
<accession>A0A6I5NA99</accession>
<feature type="coiled-coil region" evidence="2">
    <location>
        <begin position="54"/>
        <end position="149"/>
    </location>
</feature>
<dbReference type="InterPro" id="IPR007157">
    <property type="entry name" value="PspA_VIPP1"/>
</dbReference>
<dbReference type="Pfam" id="PF04012">
    <property type="entry name" value="PspA_IM30"/>
    <property type="match status" value="1"/>
</dbReference>
<comment type="caution">
    <text evidence="3">The sequence shown here is derived from an EMBL/GenBank/DDBJ whole genome shotgun (WGS) entry which is preliminary data.</text>
</comment>
<dbReference type="AlphaFoldDB" id="A0A6I5NA99"/>
<keyword evidence="4" id="KW-1185">Reference proteome</keyword>
<organism evidence="3 4">
    <name type="scientific">Bifidobacterium choloepi</name>
    <dbReference type="NCBI Taxonomy" id="2614131"/>
    <lineage>
        <taxon>Bacteria</taxon>
        <taxon>Bacillati</taxon>
        <taxon>Actinomycetota</taxon>
        <taxon>Actinomycetes</taxon>
        <taxon>Bifidobacteriales</taxon>
        <taxon>Bifidobacteriaceae</taxon>
        <taxon>Bifidobacterium</taxon>
    </lineage>
</organism>
<evidence type="ECO:0000313" key="3">
    <source>
        <dbReference type="EMBL" id="NEG69420.1"/>
    </source>
</evidence>
<name>A0A6I5NA99_9BIFI</name>
<reference evidence="3 4" key="1">
    <citation type="submission" date="2019-09" db="EMBL/GenBank/DDBJ databases">
        <title>Phylogenetic characterization of a novel taxon of the genus Bifidobacterium: Bifidobacterium choloepi sp. nov.</title>
        <authorList>
            <person name="Modesto M."/>
            <person name="Satti M."/>
        </authorList>
    </citation>
    <scope>NUCLEOTIDE SEQUENCE [LARGE SCALE GENOMIC DNA]</scope>
    <source>
        <strain evidence="3 4">BRDM6</strain>
    </source>
</reference>
<keyword evidence="2" id="KW-0175">Coiled coil</keyword>
<proteinExistence type="inferred from homology"/>
<evidence type="ECO:0000256" key="2">
    <source>
        <dbReference type="SAM" id="Coils"/>
    </source>
</evidence>